<proteinExistence type="predicted"/>
<dbReference type="SUPFAM" id="SSF52047">
    <property type="entry name" value="RNI-like"/>
    <property type="match status" value="1"/>
</dbReference>
<evidence type="ECO:0000313" key="2">
    <source>
        <dbReference type="Proteomes" id="UP000054477"/>
    </source>
</evidence>
<dbReference type="AlphaFoldDB" id="A0A0C9WHH4"/>
<dbReference type="Proteomes" id="UP000054477">
    <property type="component" value="Unassembled WGS sequence"/>
</dbReference>
<gene>
    <name evidence="1" type="ORF">K443DRAFT_115368</name>
</gene>
<reference evidence="2" key="2">
    <citation type="submission" date="2015-01" db="EMBL/GenBank/DDBJ databases">
        <title>Evolutionary Origins and Diversification of the Mycorrhizal Mutualists.</title>
        <authorList>
            <consortium name="DOE Joint Genome Institute"/>
            <consortium name="Mycorrhizal Genomics Consortium"/>
            <person name="Kohler A."/>
            <person name="Kuo A."/>
            <person name="Nagy L.G."/>
            <person name="Floudas D."/>
            <person name="Copeland A."/>
            <person name="Barry K.W."/>
            <person name="Cichocki N."/>
            <person name="Veneault-Fourrey C."/>
            <person name="LaButti K."/>
            <person name="Lindquist E.A."/>
            <person name="Lipzen A."/>
            <person name="Lundell T."/>
            <person name="Morin E."/>
            <person name="Murat C."/>
            <person name="Riley R."/>
            <person name="Ohm R."/>
            <person name="Sun H."/>
            <person name="Tunlid A."/>
            <person name="Henrissat B."/>
            <person name="Grigoriev I.V."/>
            <person name="Hibbett D.S."/>
            <person name="Martin F."/>
        </authorList>
    </citation>
    <scope>NUCLEOTIDE SEQUENCE [LARGE SCALE GENOMIC DNA]</scope>
    <source>
        <strain evidence="2">LaAM-08-1</strain>
    </source>
</reference>
<reference evidence="1 2" key="1">
    <citation type="submission" date="2014-04" db="EMBL/GenBank/DDBJ databases">
        <authorList>
            <consortium name="DOE Joint Genome Institute"/>
            <person name="Kuo A."/>
            <person name="Kohler A."/>
            <person name="Nagy L.G."/>
            <person name="Floudas D."/>
            <person name="Copeland A."/>
            <person name="Barry K.W."/>
            <person name="Cichocki N."/>
            <person name="Veneault-Fourrey C."/>
            <person name="LaButti K."/>
            <person name="Lindquist E.A."/>
            <person name="Lipzen A."/>
            <person name="Lundell T."/>
            <person name="Morin E."/>
            <person name="Murat C."/>
            <person name="Sun H."/>
            <person name="Tunlid A."/>
            <person name="Henrissat B."/>
            <person name="Grigoriev I.V."/>
            <person name="Hibbett D.S."/>
            <person name="Martin F."/>
            <person name="Nordberg H.P."/>
            <person name="Cantor M.N."/>
            <person name="Hua S.X."/>
        </authorList>
    </citation>
    <scope>NUCLEOTIDE SEQUENCE [LARGE SCALE GENOMIC DNA]</scope>
    <source>
        <strain evidence="1 2">LaAM-08-1</strain>
    </source>
</reference>
<dbReference type="Gene3D" id="3.80.10.10">
    <property type="entry name" value="Ribonuclease Inhibitor"/>
    <property type="match status" value="1"/>
</dbReference>
<dbReference type="EMBL" id="KN839041">
    <property type="protein sequence ID" value="KIJ91199.1"/>
    <property type="molecule type" value="Genomic_DNA"/>
</dbReference>
<accession>A0A0C9WHH4</accession>
<evidence type="ECO:0008006" key="3">
    <source>
        <dbReference type="Google" id="ProtNLM"/>
    </source>
</evidence>
<keyword evidence="2" id="KW-1185">Reference proteome</keyword>
<evidence type="ECO:0000313" key="1">
    <source>
        <dbReference type="EMBL" id="KIJ91199.1"/>
    </source>
</evidence>
<dbReference type="STRING" id="1095629.A0A0C9WHH4"/>
<organism evidence="1 2">
    <name type="scientific">Laccaria amethystina LaAM-08-1</name>
    <dbReference type="NCBI Taxonomy" id="1095629"/>
    <lineage>
        <taxon>Eukaryota</taxon>
        <taxon>Fungi</taxon>
        <taxon>Dikarya</taxon>
        <taxon>Basidiomycota</taxon>
        <taxon>Agaricomycotina</taxon>
        <taxon>Agaricomycetes</taxon>
        <taxon>Agaricomycetidae</taxon>
        <taxon>Agaricales</taxon>
        <taxon>Agaricineae</taxon>
        <taxon>Hydnangiaceae</taxon>
        <taxon>Laccaria</taxon>
    </lineage>
</organism>
<protein>
    <recommendedName>
        <fullName evidence="3">F-box domain-containing protein</fullName>
    </recommendedName>
</protein>
<dbReference type="OrthoDB" id="2585512at2759"/>
<dbReference type="InterPro" id="IPR032675">
    <property type="entry name" value="LRR_dom_sf"/>
</dbReference>
<sequence>MAKFSDLPLELLPIILVHLIKPHHLASACLVNKLFHTFAVPWLYNHVSIYSWHKEGKTKVVRLFDTLSRSHQLAKHVHRLEIREFPKSLSNSGITILNTFSKGLRNCTSLRGCTWTRDGSLSSEILMALHSLQELQELEINGNSDGNYNPVYLSHFTRLTKISIIMPRLSVLSQLTAWLPLTAQSLNSFTLICSSSHIVTDKLLEKLAPSLANVTHLNFTGCLKVTHRGVWAIISSTRIRTLQLKGVSVKFDLTTFTDRCMRADALRYLRSITLTVDQHTSIKRWTTDVLNLLSSAPLEVFRIYSTGDLLDATATDYLWTSLVRTHGHRLKKLSVHRMLISIDSISGICLFCPSLEELFVLIEPHFLNDLVECLSHAKSLRILHINYPFEASLNERATISQKNALGVVQRCSSTITQIGCNTEVGRTVIVDERGELSVRLELLSYESPDIPEAFLVVQT</sequence>
<name>A0A0C9WHH4_9AGAR</name>
<dbReference type="HOGENOM" id="CLU_017901_0_0_1"/>